<proteinExistence type="inferred from homology"/>
<dbReference type="PRINTS" id="PR00723">
    <property type="entry name" value="SUBTILISIN"/>
</dbReference>
<evidence type="ECO:0000313" key="10">
    <source>
        <dbReference type="Proteomes" id="UP000248857"/>
    </source>
</evidence>
<evidence type="ECO:0000256" key="5">
    <source>
        <dbReference type="PIRSR" id="PIRSR615500-1"/>
    </source>
</evidence>
<comment type="similarity">
    <text evidence="1 6 7">Belongs to the peptidase S8 family.</text>
</comment>
<dbReference type="PROSITE" id="PS00137">
    <property type="entry name" value="SUBTILASE_HIS"/>
    <property type="match status" value="1"/>
</dbReference>
<dbReference type="InterPro" id="IPR000209">
    <property type="entry name" value="Peptidase_S8/S53_dom"/>
</dbReference>
<dbReference type="Proteomes" id="UP000248857">
    <property type="component" value="Unassembled WGS sequence"/>
</dbReference>
<feature type="domain" description="Peptidase S8/S53" evidence="8">
    <location>
        <begin position="209"/>
        <end position="500"/>
    </location>
</feature>
<dbReference type="PROSITE" id="PS00138">
    <property type="entry name" value="SUBTILASE_SER"/>
    <property type="match status" value="1"/>
</dbReference>
<dbReference type="PROSITE" id="PS51892">
    <property type="entry name" value="SUBTILASE"/>
    <property type="match status" value="1"/>
</dbReference>
<organism evidence="9 10">
    <name type="scientific">Acaryochloris thomasi RCC1774</name>
    <dbReference type="NCBI Taxonomy" id="1764569"/>
    <lineage>
        <taxon>Bacteria</taxon>
        <taxon>Bacillati</taxon>
        <taxon>Cyanobacteriota</taxon>
        <taxon>Cyanophyceae</taxon>
        <taxon>Acaryochloridales</taxon>
        <taxon>Acaryochloridaceae</taxon>
        <taxon>Acaryochloris</taxon>
        <taxon>Acaryochloris thomasi</taxon>
    </lineage>
</organism>
<feature type="active site" description="Charge relay system" evidence="5 6">
    <location>
        <position position="268"/>
    </location>
</feature>
<dbReference type="InterPro" id="IPR023828">
    <property type="entry name" value="Peptidase_S8_Ser-AS"/>
</dbReference>
<keyword evidence="10" id="KW-1185">Reference proteome</keyword>
<keyword evidence="3 6" id="KW-0378">Hydrolase</keyword>
<gene>
    <name evidence="9" type="primary">prcA</name>
    <name evidence="9" type="ORF">C1752_13117</name>
</gene>
<dbReference type="InterPro" id="IPR023827">
    <property type="entry name" value="Peptidase_S8_Asp-AS"/>
</dbReference>
<dbReference type="AlphaFoldDB" id="A0A2W1JM85"/>
<evidence type="ECO:0000256" key="6">
    <source>
        <dbReference type="PROSITE-ProRule" id="PRU01240"/>
    </source>
</evidence>
<feature type="active site" description="Charge relay system" evidence="5 6">
    <location>
        <position position="446"/>
    </location>
</feature>
<comment type="caution">
    <text evidence="9">The sequence shown here is derived from an EMBL/GenBank/DDBJ whole genome shotgun (WGS) entry which is preliminary data.</text>
</comment>
<evidence type="ECO:0000256" key="4">
    <source>
        <dbReference type="ARBA" id="ARBA00022825"/>
    </source>
</evidence>
<dbReference type="InterPro" id="IPR022398">
    <property type="entry name" value="Peptidase_S8_His-AS"/>
</dbReference>
<dbReference type="EMBL" id="PQWO01000039">
    <property type="protein sequence ID" value="PZD70391.1"/>
    <property type="molecule type" value="Genomic_DNA"/>
</dbReference>
<evidence type="ECO:0000256" key="2">
    <source>
        <dbReference type="ARBA" id="ARBA00022670"/>
    </source>
</evidence>
<keyword evidence="4 6" id="KW-0720">Serine protease</keyword>
<reference evidence="9 10" key="1">
    <citation type="journal article" date="2018" name="Sci. Rep.">
        <title>A novel species of the marine cyanobacterium Acaryochloris with a unique pigment content and lifestyle.</title>
        <authorList>
            <person name="Partensky F."/>
            <person name="Six C."/>
            <person name="Ratin M."/>
            <person name="Garczarek L."/>
            <person name="Vaulot D."/>
            <person name="Probert I."/>
            <person name="Calteau A."/>
            <person name="Gourvil P."/>
            <person name="Marie D."/>
            <person name="Grebert T."/>
            <person name="Bouchier C."/>
            <person name="Le Panse S."/>
            <person name="Gachenot M."/>
            <person name="Rodriguez F."/>
            <person name="Garrido J.L."/>
        </authorList>
    </citation>
    <scope>NUCLEOTIDE SEQUENCE [LARGE SCALE GENOMIC DNA]</scope>
    <source>
        <strain evidence="9 10">RCC1774</strain>
    </source>
</reference>
<dbReference type="InterPro" id="IPR015500">
    <property type="entry name" value="Peptidase_S8_subtilisin-rel"/>
</dbReference>
<evidence type="ECO:0000259" key="8">
    <source>
        <dbReference type="Pfam" id="PF00082"/>
    </source>
</evidence>
<accession>A0A2W1JM85</accession>
<name>A0A2W1JM85_9CYAN</name>
<dbReference type="PANTHER" id="PTHR42884">
    <property type="entry name" value="PROPROTEIN CONVERTASE SUBTILISIN/KEXIN-RELATED"/>
    <property type="match status" value="1"/>
</dbReference>
<dbReference type="SUPFAM" id="SSF52743">
    <property type="entry name" value="Subtilisin-like"/>
    <property type="match status" value="1"/>
</dbReference>
<dbReference type="OrthoDB" id="9798386at2"/>
<dbReference type="GO" id="GO:0016020">
    <property type="term" value="C:membrane"/>
    <property type="evidence" value="ECO:0007669"/>
    <property type="project" value="TreeGrafter"/>
</dbReference>
<protein>
    <submittedName>
        <fullName evidence="9">Calcium-dependent protease</fullName>
        <ecNumber evidence="9">3.4.21.-</ecNumber>
    </submittedName>
</protein>
<dbReference type="InterPro" id="IPR036852">
    <property type="entry name" value="Peptidase_S8/S53_dom_sf"/>
</dbReference>
<dbReference type="PROSITE" id="PS00136">
    <property type="entry name" value="SUBTILASE_ASP"/>
    <property type="match status" value="1"/>
</dbReference>
<keyword evidence="2 6" id="KW-0645">Protease</keyword>
<evidence type="ECO:0000256" key="3">
    <source>
        <dbReference type="ARBA" id="ARBA00022801"/>
    </source>
</evidence>
<dbReference type="GO" id="GO:0004252">
    <property type="term" value="F:serine-type endopeptidase activity"/>
    <property type="evidence" value="ECO:0007669"/>
    <property type="project" value="UniProtKB-UniRule"/>
</dbReference>
<evidence type="ECO:0000256" key="7">
    <source>
        <dbReference type="RuleBase" id="RU003355"/>
    </source>
</evidence>
<evidence type="ECO:0000313" key="9">
    <source>
        <dbReference type="EMBL" id="PZD70391.1"/>
    </source>
</evidence>
<feature type="active site" description="Charge relay system" evidence="5 6">
    <location>
        <position position="217"/>
    </location>
</feature>
<dbReference type="EC" id="3.4.21.-" evidence="9"/>
<sequence>MHIFNKNKQRVELEIVSTSVEDQRLGLPPSIIATGRTSIGQTDVSELITRACRSFFLIGLQQGVVRSSSPASVEAPLVVREVESGLIRTAYHEIVVRFNARTSGQTRTNLLARYGFQVRKVNPFVPEQVIVYDPNNQYRNEGLVDVANDWSETDDVVFATPNFVSQFVRDAPPSIRTEEWHLRNLGKDSQTAGEDVDALSAWEITTGNSSIVVAVLDDGVEIEHSNLVSRITPNGRDFFIPEDHPDHSNPSPKIFQFPFDVLAGNDIHGTPCAGVIASDGESGGAVGIAPGCRILPIKIFHADDLAPDEHVANAIRYAAANADILSCSWSGPQSPDIELAIEDAKQLGRNEKGAAIFCAVGNGFASPVSFPAAHSEAIAVGASTDNATLANYSNIGEEIDFVAPSSGGIKGIFTTDISLNNRGFNLGSSTAGGSDGLYTNDFGGTSSATPLAAGIAALMLSVNPELSADEIREILQKTAKKIGPSSSYDGNGFSPRFGFGRVNAGEAVKEAQRRADFE</sequence>
<dbReference type="GO" id="GO:0016485">
    <property type="term" value="P:protein processing"/>
    <property type="evidence" value="ECO:0007669"/>
    <property type="project" value="TreeGrafter"/>
</dbReference>
<dbReference type="Gene3D" id="3.40.50.200">
    <property type="entry name" value="Peptidase S8/S53 domain"/>
    <property type="match status" value="1"/>
</dbReference>
<evidence type="ECO:0000256" key="1">
    <source>
        <dbReference type="ARBA" id="ARBA00011073"/>
    </source>
</evidence>
<dbReference type="PANTHER" id="PTHR42884:SF14">
    <property type="entry name" value="NEUROENDOCRINE CONVERTASE 1"/>
    <property type="match status" value="1"/>
</dbReference>
<dbReference type="Pfam" id="PF00082">
    <property type="entry name" value="Peptidase_S8"/>
    <property type="match status" value="1"/>
</dbReference>